<keyword evidence="5" id="KW-0255">Endonuclease</keyword>
<dbReference type="NCBIfam" id="TIGR01596">
    <property type="entry name" value="cas3_HD"/>
    <property type="match status" value="1"/>
</dbReference>
<dbReference type="GO" id="GO:0051607">
    <property type="term" value="P:defense response to virus"/>
    <property type="evidence" value="ECO:0007669"/>
    <property type="project" value="UniProtKB-KW"/>
</dbReference>
<dbReference type="InterPro" id="IPR038257">
    <property type="entry name" value="CRISPR-assoc_Cas3_HD_sf"/>
</dbReference>
<dbReference type="RefSeq" id="WP_129205263.1">
    <property type="nucleotide sequence ID" value="NZ_CP035495.1"/>
</dbReference>
<dbReference type="AlphaFoldDB" id="A0A4P6EN46"/>
<feature type="domain" description="HD Cas3-type" evidence="4">
    <location>
        <begin position="26"/>
        <end position="229"/>
    </location>
</feature>
<evidence type="ECO:0000313" key="5">
    <source>
        <dbReference type="EMBL" id="QAY64104.1"/>
    </source>
</evidence>
<name>A0A4P6EN46_9MICO</name>
<dbReference type="GO" id="GO:0004519">
    <property type="term" value="F:endonuclease activity"/>
    <property type="evidence" value="ECO:0007669"/>
    <property type="project" value="UniProtKB-KW"/>
</dbReference>
<evidence type="ECO:0000256" key="2">
    <source>
        <dbReference type="ARBA" id="ARBA00022801"/>
    </source>
</evidence>
<dbReference type="GO" id="GO:0016787">
    <property type="term" value="F:hydrolase activity"/>
    <property type="evidence" value="ECO:0007669"/>
    <property type="project" value="UniProtKB-KW"/>
</dbReference>
<keyword evidence="2" id="KW-0378">Hydrolase</keyword>
<dbReference type="OrthoDB" id="9810236at2"/>
<evidence type="ECO:0000256" key="1">
    <source>
        <dbReference type="ARBA" id="ARBA00022723"/>
    </source>
</evidence>
<dbReference type="GO" id="GO:0046872">
    <property type="term" value="F:metal ion binding"/>
    <property type="evidence" value="ECO:0007669"/>
    <property type="project" value="UniProtKB-KW"/>
</dbReference>
<dbReference type="KEGG" id="xyl:ET495_13720"/>
<dbReference type="Pfam" id="PF18019">
    <property type="entry name" value="Cas3_HD"/>
    <property type="match status" value="1"/>
</dbReference>
<evidence type="ECO:0000256" key="3">
    <source>
        <dbReference type="ARBA" id="ARBA00023118"/>
    </source>
</evidence>
<keyword evidence="5" id="KW-0540">Nuclease</keyword>
<evidence type="ECO:0000313" key="6">
    <source>
        <dbReference type="Proteomes" id="UP000291758"/>
    </source>
</evidence>
<dbReference type="Proteomes" id="UP000291758">
    <property type="component" value="Chromosome"/>
</dbReference>
<dbReference type="EMBL" id="CP035495">
    <property type="protein sequence ID" value="QAY64104.1"/>
    <property type="molecule type" value="Genomic_DNA"/>
</dbReference>
<reference evidence="5 6" key="1">
    <citation type="submission" date="2019-01" db="EMBL/GenBank/DDBJ databases">
        <title>Genome sequencing of strain 2JSPR-7.</title>
        <authorList>
            <person name="Heo J."/>
            <person name="Kim S.-J."/>
            <person name="Kim J.-S."/>
            <person name="Hong S.-B."/>
            <person name="Kwon S.-W."/>
        </authorList>
    </citation>
    <scope>NUCLEOTIDE SEQUENCE [LARGE SCALE GENOMIC DNA]</scope>
    <source>
        <strain evidence="5 6">2JSPR-7</strain>
    </source>
</reference>
<dbReference type="CDD" id="cd09641">
    <property type="entry name" value="Cas3''_I"/>
    <property type="match status" value="1"/>
</dbReference>
<sequence>MCTHAGHLSAPARAVWAKSWPMHGAELRFWSPLWQHLHDAAGIAGRLWDEWLPPSVTRQIAQAAGGEPGGRALVCFLAGVHDIGKATPAFAVQVPALRDEMVQAGLGMPLVLAARATCKHGLAGQVILEAWLEARAGWTRPQARAFASVVGGHHGIPPSDGEAQAARAPTAANEELLGGAAWRDVQAELLDHMAGRVGASSYLDGEAWRTLPRPVLALALAVVVVADWLASNQDLFPLVDVEGDRRPLAQPDGDDDARLDAAWRGVALPAPWSPSQVEGAAAELLRARFDLPPSASARPVQEAAVAAARAMDPAGILVIEAPMGRARRRPRCSLRRSWLGAAGPVVWWSRSRRRRRRTPCSAG</sequence>
<protein>
    <submittedName>
        <fullName evidence="5">CRISPR-associated endonuclease Cas3</fullName>
    </submittedName>
</protein>
<keyword evidence="6" id="KW-1185">Reference proteome</keyword>
<gene>
    <name evidence="5" type="ORF">ET495_13720</name>
</gene>
<proteinExistence type="predicted"/>
<organism evidence="5 6">
    <name type="scientific">Xylanimonas allomyrinae</name>
    <dbReference type="NCBI Taxonomy" id="2509459"/>
    <lineage>
        <taxon>Bacteria</taxon>
        <taxon>Bacillati</taxon>
        <taxon>Actinomycetota</taxon>
        <taxon>Actinomycetes</taxon>
        <taxon>Micrococcales</taxon>
        <taxon>Promicromonosporaceae</taxon>
        <taxon>Xylanimonas</taxon>
    </lineage>
</organism>
<evidence type="ECO:0000259" key="4">
    <source>
        <dbReference type="PROSITE" id="PS51643"/>
    </source>
</evidence>
<dbReference type="PROSITE" id="PS51643">
    <property type="entry name" value="HD_CAS3"/>
    <property type="match status" value="1"/>
</dbReference>
<keyword evidence="1" id="KW-0479">Metal-binding</keyword>
<keyword evidence="3" id="KW-0051">Antiviral defense</keyword>
<accession>A0A4P6EN46</accession>
<dbReference type="InterPro" id="IPR006483">
    <property type="entry name" value="CRISPR-assoc_Cas3_HD"/>
</dbReference>
<dbReference type="Gene3D" id="1.10.3210.30">
    <property type="match status" value="1"/>
</dbReference>